<dbReference type="Proteomes" id="UP001341840">
    <property type="component" value="Unassembled WGS sequence"/>
</dbReference>
<feature type="region of interest" description="Disordered" evidence="1">
    <location>
        <begin position="20"/>
        <end position="54"/>
    </location>
</feature>
<name>A0ABU6QXK1_9FABA</name>
<protein>
    <submittedName>
        <fullName evidence="2">Uncharacterized protein</fullName>
    </submittedName>
</protein>
<organism evidence="2 3">
    <name type="scientific">Stylosanthes scabra</name>
    <dbReference type="NCBI Taxonomy" id="79078"/>
    <lineage>
        <taxon>Eukaryota</taxon>
        <taxon>Viridiplantae</taxon>
        <taxon>Streptophyta</taxon>
        <taxon>Embryophyta</taxon>
        <taxon>Tracheophyta</taxon>
        <taxon>Spermatophyta</taxon>
        <taxon>Magnoliopsida</taxon>
        <taxon>eudicotyledons</taxon>
        <taxon>Gunneridae</taxon>
        <taxon>Pentapetalae</taxon>
        <taxon>rosids</taxon>
        <taxon>fabids</taxon>
        <taxon>Fabales</taxon>
        <taxon>Fabaceae</taxon>
        <taxon>Papilionoideae</taxon>
        <taxon>50 kb inversion clade</taxon>
        <taxon>dalbergioids sensu lato</taxon>
        <taxon>Dalbergieae</taxon>
        <taxon>Pterocarpus clade</taxon>
        <taxon>Stylosanthes</taxon>
    </lineage>
</organism>
<gene>
    <name evidence="2" type="ORF">PIB30_103821</name>
</gene>
<evidence type="ECO:0000313" key="3">
    <source>
        <dbReference type="Proteomes" id="UP001341840"/>
    </source>
</evidence>
<keyword evidence="3" id="KW-1185">Reference proteome</keyword>
<dbReference type="EMBL" id="JASCZI010003454">
    <property type="protein sequence ID" value="MED6116821.1"/>
    <property type="molecule type" value="Genomic_DNA"/>
</dbReference>
<feature type="non-terminal residue" evidence="2">
    <location>
        <position position="54"/>
    </location>
</feature>
<reference evidence="2 3" key="1">
    <citation type="journal article" date="2023" name="Plants (Basel)">
        <title>Bridging the Gap: Combining Genomics and Transcriptomics Approaches to Understand Stylosanthes scabra, an Orphan Legume from the Brazilian Caatinga.</title>
        <authorList>
            <person name="Ferreira-Neto J.R.C."/>
            <person name="da Silva M.D."/>
            <person name="Binneck E."/>
            <person name="de Melo N.F."/>
            <person name="da Silva R.H."/>
            <person name="de Melo A.L.T.M."/>
            <person name="Pandolfi V."/>
            <person name="Bustamante F.O."/>
            <person name="Brasileiro-Vidal A.C."/>
            <person name="Benko-Iseppon A.M."/>
        </authorList>
    </citation>
    <scope>NUCLEOTIDE SEQUENCE [LARGE SCALE GENOMIC DNA]</scope>
    <source>
        <tissue evidence="2">Leaves</tissue>
    </source>
</reference>
<evidence type="ECO:0000313" key="2">
    <source>
        <dbReference type="EMBL" id="MED6116821.1"/>
    </source>
</evidence>
<proteinExistence type="predicted"/>
<accession>A0ABU6QXK1</accession>
<comment type="caution">
    <text evidence="2">The sequence shown here is derived from an EMBL/GenBank/DDBJ whole genome shotgun (WGS) entry which is preliminary data.</text>
</comment>
<sequence>MRGGSVIHAYAWENTGSKQLHQTTHMRGGVSHPRICVESSLKSRPRVSPSPFQT</sequence>
<evidence type="ECO:0000256" key="1">
    <source>
        <dbReference type="SAM" id="MobiDB-lite"/>
    </source>
</evidence>